<evidence type="ECO:0000313" key="2">
    <source>
        <dbReference type="EMBL" id="CAA0089698.1"/>
    </source>
</evidence>
<keyword evidence="4" id="KW-1185">Reference proteome</keyword>
<protein>
    <submittedName>
        <fullName evidence="2">Uncharacterized protein</fullName>
    </submittedName>
</protein>
<name>A0A5S9NGU7_MYCVN</name>
<dbReference type="AlphaFoldDB" id="A0A5S9NGU7"/>
<evidence type="ECO:0000313" key="3">
    <source>
        <dbReference type="EMBL" id="CAA0133779.1"/>
    </source>
</evidence>
<evidence type="ECO:0000313" key="4">
    <source>
        <dbReference type="Proteomes" id="UP000430146"/>
    </source>
</evidence>
<accession>A0A5S9NGU7</accession>
<organism evidence="2 4">
    <name type="scientific">Mycolicibacterium vanbaalenii</name>
    <name type="common">Mycobacterium vanbaalenii</name>
    <dbReference type="NCBI Taxonomy" id="110539"/>
    <lineage>
        <taxon>Bacteria</taxon>
        <taxon>Bacillati</taxon>
        <taxon>Actinomycetota</taxon>
        <taxon>Actinomycetes</taxon>
        <taxon>Mycobacteriales</taxon>
        <taxon>Mycobacteriaceae</taxon>
        <taxon>Mycolicibacterium</taxon>
    </lineage>
</organism>
<feature type="region of interest" description="Disordered" evidence="1">
    <location>
        <begin position="1"/>
        <end position="29"/>
    </location>
</feature>
<evidence type="ECO:0000256" key="1">
    <source>
        <dbReference type="SAM" id="MobiDB-lite"/>
    </source>
</evidence>
<feature type="compositionally biased region" description="Polar residues" evidence="1">
    <location>
        <begin position="1"/>
        <end position="15"/>
    </location>
</feature>
<proteinExistence type="predicted"/>
<dbReference type="EMBL" id="CACSIP010000002">
    <property type="protein sequence ID" value="CAA0089698.1"/>
    <property type="molecule type" value="Genomic_DNA"/>
</dbReference>
<dbReference type="EMBL" id="CACSIP010000050">
    <property type="protein sequence ID" value="CAA0133779.1"/>
    <property type="molecule type" value="Genomic_DNA"/>
</dbReference>
<feature type="compositionally biased region" description="Basic and acidic residues" evidence="1">
    <location>
        <begin position="16"/>
        <end position="28"/>
    </location>
</feature>
<gene>
    <name evidence="2" type="ORF">AELLOGFF_02609</name>
    <name evidence="3" type="ORF">AELLOGFF_06200</name>
</gene>
<reference evidence="2 4" key="1">
    <citation type="submission" date="2019-11" db="EMBL/GenBank/DDBJ databases">
        <authorList>
            <person name="Holert J."/>
        </authorList>
    </citation>
    <scope>NUCLEOTIDE SEQUENCE [LARGE SCALE GENOMIC DNA]</scope>
    <source>
        <strain evidence="2">BC8_1</strain>
    </source>
</reference>
<dbReference type="Proteomes" id="UP000430146">
    <property type="component" value="Unassembled WGS sequence"/>
</dbReference>
<sequence length="207" mass="21665">MTQKSSGRQTVTARTSEVDGLRPVERRSSGVRSSGGVLLAYHLTAVAADVEDVVRHAGGWLCDRARAGWQVTVLVPPGSDTRALTILGVGVGSWEPGASALGSEPPAAVAVGAGVLCRHEDLRREVLGTVEVESSEVTVWGEAPPFTTDLRFGRVHHPLSVAAQAFKARALSQCDSAGTAPAVEQFLSCALWYPPEGGDLVPVSSSR</sequence>